<dbReference type="GO" id="GO:0016614">
    <property type="term" value="F:oxidoreductase activity, acting on CH-OH group of donors"/>
    <property type="evidence" value="ECO:0007669"/>
    <property type="project" value="UniProtKB-ARBA"/>
</dbReference>
<keyword evidence="2" id="KW-0560">Oxidoreductase</keyword>
<dbReference type="Proteomes" id="UP000028703">
    <property type="component" value="Unassembled WGS sequence"/>
</dbReference>
<accession>A0A085YYI0</accession>
<organism evidence="4 5">
    <name type="scientific">Chryseobacterium luteum</name>
    <dbReference type="NCBI Taxonomy" id="421531"/>
    <lineage>
        <taxon>Bacteria</taxon>
        <taxon>Pseudomonadati</taxon>
        <taxon>Bacteroidota</taxon>
        <taxon>Flavobacteriia</taxon>
        <taxon>Flavobacteriales</taxon>
        <taxon>Weeksellaceae</taxon>
        <taxon>Chryseobacterium group</taxon>
        <taxon>Chryseobacterium</taxon>
    </lineage>
</organism>
<dbReference type="InterPro" id="IPR002347">
    <property type="entry name" value="SDR_fam"/>
</dbReference>
<gene>
    <name evidence="4" type="ORF">IX38_21030</name>
</gene>
<evidence type="ECO:0000256" key="2">
    <source>
        <dbReference type="ARBA" id="ARBA00023002"/>
    </source>
</evidence>
<dbReference type="PRINTS" id="PR00080">
    <property type="entry name" value="SDRFAMILY"/>
</dbReference>
<sequence>MNTLKEKVIIVTGSSKGIGATIAKTLALKGGSLVINYASSKAEADHVVTEIINTGGKAIAIKADVSKTEEVKHLFDAAITHFGKVDILINNAGISIYKSIKDTTDEDFNRIFNINVKGTFNTMREAATRLEDGGRVINFSSSVTRLIMPAYGTYAATKAAVEQMTRVFAKEVGNRNITVNSVSPGPVNTELFTHGKTDETIARLASMSVFNRIGETYDIANVITFLISDEAQWITAQNIGINGGFA</sequence>
<dbReference type="SUPFAM" id="SSF51735">
    <property type="entry name" value="NAD(P)-binding Rossmann-fold domains"/>
    <property type="match status" value="1"/>
</dbReference>
<dbReference type="InterPro" id="IPR057326">
    <property type="entry name" value="KR_dom"/>
</dbReference>
<dbReference type="Pfam" id="PF13561">
    <property type="entry name" value="adh_short_C2"/>
    <property type="match status" value="1"/>
</dbReference>
<comment type="similarity">
    <text evidence="1">Belongs to the short-chain dehydrogenases/reductases (SDR) family.</text>
</comment>
<name>A0A085YYI0_9FLAO</name>
<evidence type="ECO:0000313" key="5">
    <source>
        <dbReference type="Proteomes" id="UP000028703"/>
    </source>
</evidence>
<dbReference type="FunFam" id="3.40.50.720:FF:000084">
    <property type="entry name" value="Short-chain dehydrogenase reductase"/>
    <property type="match status" value="1"/>
</dbReference>
<reference evidence="4 5" key="1">
    <citation type="submission" date="2014-07" db="EMBL/GenBank/DDBJ databases">
        <title>Genome of Chryseobacterium luteum DSM 18605.</title>
        <authorList>
            <person name="Stropko S.J."/>
            <person name="Pipes S.E."/>
            <person name="Newman J.D."/>
        </authorList>
    </citation>
    <scope>NUCLEOTIDE SEQUENCE [LARGE SCALE GENOMIC DNA]</scope>
    <source>
        <strain evidence="4 5">DSM 18605</strain>
    </source>
</reference>
<evidence type="ECO:0000259" key="3">
    <source>
        <dbReference type="SMART" id="SM00822"/>
    </source>
</evidence>
<dbReference type="InterPro" id="IPR020904">
    <property type="entry name" value="Sc_DH/Rdtase_CS"/>
</dbReference>
<dbReference type="AlphaFoldDB" id="A0A085YYI0"/>
<evidence type="ECO:0000313" key="4">
    <source>
        <dbReference type="EMBL" id="KFE97243.1"/>
    </source>
</evidence>
<dbReference type="SMART" id="SM00822">
    <property type="entry name" value="PKS_KR"/>
    <property type="match status" value="1"/>
</dbReference>
<dbReference type="STRING" id="421531.IX38_21030"/>
<feature type="domain" description="Ketoreductase" evidence="3">
    <location>
        <begin position="7"/>
        <end position="185"/>
    </location>
</feature>
<dbReference type="EMBL" id="JPRO01000027">
    <property type="protein sequence ID" value="KFE97243.1"/>
    <property type="molecule type" value="Genomic_DNA"/>
</dbReference>
<dbReference type="eggNOG" id="COG1028">
    <property type="taxonomic scope" value="Bacteria"/>
</dbReference>
<dbReference type="OrthoDB" id="9803333at2"/>
<dbReference type="PRINTS" id="PR00081">
    <property type="entry name" value="GDHRDH"/>
</dbReference>
<dbReference type="PROSITE" id="PS00061">
    <property type="entry name" value="ADH_SHORT"/>
    <property type="match status" value="1"/>
</dbReference>
<dbReference type="CDD" id="cd05362">
    <property type="entry name" value="THN_reductase-like_SDR_c"/>
    <property type="match status" value="1"/>
</dbReference>
<keyword evidence="5" id="KW-1185">Reference proteome</keyword>
<protein>
    <submittedName>
        <fullName evidence="4">3-ketoacyl-ACP reductase</fullName>
    </submittedName>
</protein>
<dbReference type="InterPro" id="IPR036291">
    <property type="entry name" value="NAD(P)-bd_dom_sf"/>
</dbReference>
<dbReference type="Gene3D" id="3.40.50.720">
    <property type="entry name" value="NAD(P)-binding Rossmann-like Domain"/>
    <property type="match status" value="1"/>
</dbReference>
<dbReference type="PANTHER" id="PTHR48107:SF7">
    <property type="entry name" value="RE15974P"/>
    <property type="match status" value="1"/>
</dbReference>
<evidence type="ECO:0000256" key="1">
    <source>
        <dbReference type="ARBA" id="ARBA00006484"/>
    </source>
</evidence>
<proteinExistence type="inferred from homology"/>
<comment type="caution">
    <text evidence="4">The sequence shown here is derived from an EMBL/GenBank/DDBJ whole genome shotgun (WGS) entry which is preliminary data.</text>
</comment>
<dbReference type="PANTHER" id="PTHR48107">
    <property type="entry name" value="NADPH-DEPENDENT ALDEHYDE REDUCTASE-LIKE PROTEIN, CHLOROPLASTIC-RELATED"/>
    <property type="match status" value="1"/>
</dbReference>
<dbReference type="RefSeq" id="WP_034707746.1">
    <property type="nucleotide sequence ID" value="NZ_JPRO01000027.1"/>
</dbReference>